<sequence length="242" mass="26971">MKLQKMFWRKKTSYSFPKDGSSPSSSSYSGSQTASPQSKLFPPKSLENGNESSVLHSPFTPSKPAPSPDSRLREAFPDSPIFSADESGISSDKSSEQSSEFQELVEAFRFYDSNGDGKISTFELGSVLKMLGDNATEEDLRMMVKEVDFDGDGFIDLSEFIKLHTVKSGDEAKSEELKAAFHLFDVDKNGLITAEELHRVLKSLGEKGLTMEDCNKMIRGVDRDGDGYVSFDEFERMMRSNF</sequence>
<organism evidence="1 2">
    <name type="scientific">Diphasiastrum complanatum</name>
    <name type="common">Issler's clubmoss</name>
    <name type="synonym">Lycopodium complanatum</name>
    <dbReference type="NCBI Taxonomy" id="34168"/>
    <lineage>
        <taxon>Eukaryota</taxon>
        <taxon>Viridiplantae</taxon>
        <taxon>Streptophyta</taxon>
        <taxon>Embryophyta</taxon>
        <taxon>Tracheophyta</taxon>
        <taxon>Lycopodiopsida</taxon>
        <taxon>Lycopodiales</taxon>
        <taxon>Lycopodiaceae</taxon>
        <taxon>Lycopodioideae</taxon>
        <taxon>Diphasiastrum</taxon>
    </lineage>
</organism>
<accession>A0ACC2B890</accession>
<evidence type="ECO:0000313" key="2">
    <source>
        <dbReference type="Proteomes" id="UP001162992"/>
    </source>
</evidence>
<protein>
    <submittedName>
        <fullName evidence="1">Uncharacterized protein</fullName>
    </submittedName>
</protein>
<proteinExistence type="predicted"/>
<comment type="caution">
    <text evidence="1">The sequence shown here is derived from an EMBL/GenBank/DDBJ whole genome shotgun (WGS) entry which is preliminary data.</text>
</comment>
<gene>
    <name evidence="1" type="ORF">O6H91_17G076600</name>
</gene>
<dbReference type="EMBL" id="CM055108">
    <property type="protein sequence ID" value="KAJ7525976.1"/>
    <property type="molecule type" value="Genomic_DNA"/>
</dbReference>
<evidence type="ECO:0000313" key="1">
    <source>
        <dbReference type="EMBL" id="KAJ7525976.1"/>
    </source>
</evidence>
<reference evidence="2" key="1">
    <citation type="journal article" date="2024" name="Proc. Natl. Acad. Sci. U.S.A.">
        <title>Extraordinary preservation of gene collinearity over three hundred million years revealed in homosporous lycophytes.</title>
        <authorList>
            <person name="Li C."/>
            <person name="Wickell D."/>
            <person name="Kuo L.Y."/>
            <person name="Chen X."/>
            <person name="Nie B."/>
            <person name="Liao X."/>
            <person name="Peng D."/>
            <person name="Ji J."/>
            <person name="Jenkins J."/>
            <person name="Williams M."/>
            <person name="Shu S."/>
            <person name="Plott C."/>
            <person name="Barry K."/>
            <person name="Rajasekar S."/>
            <person name="Grimwood J."/>
            <person name="Han X."/>
            <person name="Sun S."/>
            <person name="Hou Z."/>
            <person name="He W."/>
            <person name="Dai G."/>
            <person name="Sun C."/>
            <person name="Schmutz J."/>
            <person name="Leebens-Mack J.H."/>
            <person name="Li F.W."/>
            <person name="Wang L."/>
        </authorList>
    </citation>
    <scope>NUCLEOTIDE SEQUENCE [LARGE SCALE GENOMIC DNA]</scope>
    <source>
        <strain evidence="2">cv. PW_Plant_1</strain>
    </source>
</reference>
<keyword evidence="2" id="KW-1185">Reference proteome</keyword>
<name>A0ACC2B890_DIPCM</name>
<dbReference type="Proteomes" id="UP001162992">
    <property type="component" value="Chromosome 17"/>
</dbReference>